<dbReference type="KEGG" id="trr:M419DRAFT_36827"/>
<dbReference type="InterPro" id="IPR002347">
    <property type="entry name" value="SDR_fam"/>
</dbReference>
<dbReference type="GO" id="GO:0006633">
    <property type="term" value="P:fatty acid biosynthetic process"/>
    <property type="evidence" value="ECO:0007669"/>
    <property type="project" value="TreeGrafter"/>
</dbReference>
<reference evidence="4" key="1">
    <citation type="journal article" date="2013" name="Ind. Biotechnol.">
        <title>Comparative genomics analysis of Trichoderma reesei strains.</title>
        <authorList>
            <person name="Koike H."/>
            <person name="Aerts A."/>
            <person name="LaButti K."/>
            <person name="Grigoriev I.V."/>
            <person name="Baker S.E."/>
        </authorList>
    </citation>
    <scope>NUCLEOTIDE SEQUENCE [LARGE SCALE GENOMIC DNA]</scope>
    <source>
        <strain evidence="4">ATCC 56765 / BCRC 32924 / NRRL 11460 / Rut C-30</strain>
    </source>
</reference>
<organism evidence="3 4">
    <name type="scientific">Hypocrea jecorina (strain ATCC 56765 / BCRC 32924 / NRRL 11460 / Rut C-30)</name>
    <name type="common">Trichoderma reesei</name>
    <dbReference type="NCBI Taxonomy" id="1344414"/>
    <lineage>
        <taxon>Eukaryota</taxon>
        <taxon>Fungi</taxon>
        <taxon>Dikarya</taxon>
        <taxon>Ascomycota</taxon>
        <taxon>Pezizomycotina</taxon>
        <taxon>Sordariomycetes</taxon>
        <taxon>Hypocreomycetidae</taxon>
        <taxon>Hypocreales</taxon>
        <taxon>Hypocreaceae</taxon>
        <taxon>Trichoderma</taxon>
    </lineage>
</organism>
<proteinExistence type="inferred from homology"/>
<dbReference type="SUPFAM" id="SSF51735">
    <property type="entry name" value="NAD(P)-binding Rossmann-fold domains"/>
    <property type="match status" value="1"/>
</dbReference>
<gene>
    <name evidence="3" type="ORF">M419DRAFT_36827</name>
</gene>
<evidence type="ECO:0000256" key="1">
    <source>
        <dbReference type="ARBA" id="ARBA00006484"/>
    </source>
</evidence>
<comment type="similarity">
    <text evidence="1">Belongs to the short-chain dehydrogenases/reductases (SDR) family.</text>
</comment>
<accession>A0A024S5V0</accession>
<evidence type="ECO:0000256" key="2">
    <source>
        <dbReference type="SAM" id="MobiDB-lite"/>
    </source>
</evidence>
<dbReference type="OrthoDB" id="1933717at2759"/>
<name>A0A024S5V0_HYPJR</name>
<evidence type="ECO:0000313" key="4">
    <source>
        <dbReference type="Proteomes" id="UP000024376"/>
    </source>
</evidence>
<feature type="region of interest" description="Disordered" evidence="2">
    <location>
        <begin position="85"/>
        <end position="106"/>
    </location>
</feature>
<protein>
    <submittedName>
        <fullName evidence="3">NAD(P)-binding protein</fullName>
    </submittedName>
</protein>
<dbReference type="PANTHER" id="PTHR42760">
    <property type="entry name" value="SHORT-CHAIN DEHYDROGENASES/REDUCTASES FAMILY MEMBER"/>
    <property type="match status" value="1"/>
</dbReference>
<evidence type="ECO:0000313" key="3">
    <source>
        <dbReference type="EMBL" id="ETS00428.1"/>
    </source>
</evidence>
<sequence>MTVTSAQDSKIPYKVISITNRTHRTAYPAISPSRPALSQTGRTVLITGGSGGIGYGIALAFATAGASRVIIVGRDEAKQRAAAESLARDAGPDSHTKFEGRAASPASPGDIDALWDALSAEGVLVDVLVLNAAVTGNVVQDSLWTAGWEFTWERFIVHVRSVNHYSERFWKQNEEKKRYLVNVSTSAIHDFEAGKATKAYALTKNSGMLLMQQLARDTPVDRMQIVSFHPGAILSPGAKTGGLDEKSLDWDDISLPSSVAVWAASDEAAFLHGRFIWSAWDVEELQKGPLRERIETDDKFLRIGVYGL</sequence>
<dbReference type="PANTHER" id="PTHR42760:SF122">
    <property type="entry name" value="NAD(P)-BINDING PROTEIN"/>
    <property type="match status" value="1"/>
</dbReference>
<dbReference type="InterPro" id="IPR036291">
    <property type="entry name" value="NAD(P)-bd_dom_sf"/>
</dbReference>
<dbReference type="GO" id="GO:0016616">
    <property type="term" value="F:oxidoreductase activity, acting on the CH-OH group of donors, NAD or NADP as acceptor"/>
    <property type="evidence" value="ECO:0007669"/>
    <property type="project" value="TreeGrafter"/>
</dbReference>
<dbReference type="EMBL" id="KI911152">
    <property type="protein sequence ID" value="ETS00428.1"/>
    <property type="molecule type" value="Genomic_DNA"/>
</dbReference>
<dbReference type="HOGENOM" id="CLU_010194_8_2_1"/>
<dbReference type="Pfam" id="PF00106">
    <property type="entry name" value="adh_short"/>
    <property type="match status" value="1"/>
</dbReference>
<dbReference type="Proteomes" id="UP000024376">
    <property type="component" value="Unassembled WGS sequence"/>
</dbReference>
<dbReference type="AlphaFoldDB" id="A0A024S5V0"/>
<feature type="compositionally biased region" description="Basic and acidic residues" evidence="2">
    <location>
        <begin position="85"/>
        <end position="100"/>
    </location>
</feature>
<dbReference type="Gene3D" id="3.40.50.720">
    <property type="entry name" value="NAD(P)-binding Rossmann-like Domain"/>
    <property type="match status" value="1"/>
</dbReference>
<dbReference type="GO" id="GO:0048038">
    <property type="term" value="F:quinone binding"/>
    <property type="evidence" value="ECO:0007669"/>
    <property type="project" value="TreeGrafter"/>
</dbReference>
<dbReference type="PRINTS" id="PR00081">
    <property type="entry name" value="GDHRDH"/>
</dbReference>